<dbReference type="PANTHER" id="PTHR42852">
    <property type="entry name" value="THIOL:DISULFIDE INTERCHANGE PROTEIN DSBE"/>
    <property type="match status" value="1"/>
</dbReference>
<dbReference type="SUPFAM" id="SSF52833">
    <property type="entry name" value="Thioredoxin-like"/>
    <property type="match status" value="1"/>
</dbReference>
<evidence type="ECO:0000313" key="2">
    <source>
        <dbReference type="EMBL" id="KYG74094.1"/>
    </source>
</evidence>
<dbReference type="InterPro" id="IPR013766">
    <property type="entry name" value="Thioredoxin_domain"/>
</dbReference>
<dbReference type="OrthoDB" id="6399635at2"/>
<protein>
    <recommendedName>
        <fullName evidence="1">Thioredoxin domain-containing protein</fullName>
    </recommendedName>
</protein>
<dbReference type="Proteomes" id="UP000075606">
    <property type="component" value="Unassembled WGS sequence"/>
</dbReference>
<reference evidence="2 3" key="1">
    <citation type="submission" date="2016-01" db="EMBL/GenBank/DDBJ databases">
        <title>Genome sequencing of Roseivirga spongicola UST030701-084.</title>
        <authorList>
            <person name="Selvaratnam C."/>
            <person name="Thevarajoo S."/>
            <person name="Goh K.M."/>
            <person name="Ee R."/>
            <person name="Chan K.-G."/>
            <person name="Chong C.S."/>
        </authorList>
    </citation>
    <scope>NUCLEOTIDE SEQUENCE [LARGE SCALE GENOMIC DNA]</scope>
    <source>
        <strain evidence="2 3">UST030701-084</strain>
    </source>
</reference>
<name>A0A150X5Y3_9BACT</name>
<keyword evidence="3" id="KW-1185">Reference proteome</keyword>
<evidence type="ECO:0000259" key="1">
    <source>
        <dbReference type="PROSITE" id="PS51352"/>
    </source>
</evidence>
<dbReference type="STRING" id="333140.AWW68_15675"/>
<dbReference type="CDD" id="cd02966">
    <property type="entry name" value="TlpA_like_family"/>
    <property type="match status" value="1"/>
</dbReference>
<gene>
    <name evidence="2" type="ORF">AWW68_15675</name>
</gene>
<dbReference type="Gene3D" id="3.40.30.10">
    <property type="entry name" value="Glutaredoxin"/>
    <property type="match status" value="1"/>
</dbReference>
<dbReference type="InterPro" id="IPR036249">
    <property type="entry name" value="Thioredoxin-like_sf"/>
</dbReference>
<sequence length="457" mass="52364">MKKSSLLFYLLISLCFVSCKTENSVSNEVWLKGKLINWGNASKVLSAQNLEADFGLGKDIIIKTNQDNEFDIRFELNEPTYYSLGRNKLYLSPGDELQLEVDYKDPEVAVFNGTNAAWQVYLAGVAFPKSGSYLEGGRNLKSEDVAETVALAQSKTEERKEQLQALQTSSEFKALEEMRLKLDYLNTLLSMPVYGSFKDYWEYSEVKKAEILARIKDDLNVMSQGLMKNEYMKHPNFRDMLHELVAANLKEVGIFTHLEFTPFMAEYDEMGAFVTQLELNGLTNEMQVQAKEFLAADHALDYKEMVNAKLKEYAALKAGEPAFDVLFKNALGEEKPLSDFKGQLTYVDLWATWCGPCIAELPAFEQLKEDYKDKPVHFVPVSIDTDLEAWQKYLEKHDLPKDKEYLINRLDLSDYKVITIPRYLLLDKDFNIVTVFATVPSDPETRKIIDQYLEISE</sequence>
<feature type="domain" description="Thioredoxin" evidence="1">
    <location>
        <begin position="316"/>
        <end position="454"/>
    </location>
</feature>
<organism evidence="2 3">
    <name type="scientific">Roseivirga spongicola</name>
    <dbReference type="NCBI Taxonomy" id="333140"/>
    <lineage>
        <taxon>Bacteria</taxon>
        <taxon>Pseudomonadati</taxon>
        <taxon>Bacteroidota</taxon>
        <taxon>Cytophagia</taxon>
        <taxon>Cytophagales</taxon>
        <taxon>Roseivirgaceae</taxon>
        <taxon>Roseivirga</taxon>
    </lineage>
</organism>
<evidence type="ECO:0000313" key="3">
    <source>
        <dbReference type="Proteomes" id="UP000075606"/>
    </source>
</evidence>
<dbReference type="RefSeq" id="WP_068223532.1">
    <property type="nucleotide sequence ID" value="NZ_LRPC01000028.1"/>
</dbReference>
<dbReference type="PROSITE" id="PS51352">
    <property type="entry name" value="THIOREDOXIN_2"/>
    <property type="match status" value="1"/>
</dbReference>
<dbReference type="InterPro" id="IPR050553">
    <property type="entry name" value="Thioredoxin_ResA/DsbE_sf"/>
</dbReference>
<dbReference type="GO" id="GO:0016491">
    <property type="term" value="F:oxidoreductase activity"/>
    <property type="evidence" value="ECO:0007669"/>
    <property type="project" value="InterPro"/>
</dbReference>
<dbReference type="AlphaFoldDB" id="A0A150X5Y3"/>
<dbReference type="PANTHER" id="PTHR42852:SF17">
    <property type="entry name" value="THIOREDOXIN-LIKE PROTEIN HI_1115"/>
    <property type="match status" value="1"/>
</dbReference>
<proteinExistence type="predicted"/>
<dbReference type="InterPro" id="IPR013740">
    <property type="entry name" value="Redoxin"/>
</dbReference>
<accession>A0A150X5Y3</accession>
<dbReference type="Pfam" id="PF08534">
    <property type="entry name" value="Redoxin"/>
    <property type="match status" value="1"/>
</dbReference>
<comment type="caution">
    <text evidence="2">The sequence shown here is derived from an EMBL/GenBank/DDBJ whole genome shotgun (WGS) entry which is preliminary data.</text>
</comment>
<dbReference type="EMBL" id="LRPC01000028">
    <property type="protein sequence ID" value="KYG74094.1"/>
    <property type="molecule type" value="Genomic_DNA"/>
</dbReference>